<dbReference type="CTD" id="4536"/>
<gene>
    <name evidence="2" type="primary">ND2</name>
</gene>
<feature type="transmembrane region" description="Helical" evidence="1">
    <location>
        <begin position="112"/>
        <end position="137"/>
    </location>
</feature>
<dbReference type="EMBL" id="GQ888711">
    <property type="protein sequence ID" value="ACX85101.1"/>
    <property type="molecule type" value="Genomic_DNA"/>
</dbReference>
<feature type="transmembrane region" description="Helical" evidence="1">
    <location>
        <begin position="59"/>
        <end position="78"/>
    </location>
</feature>
<dbReference type="AlphaFoldDB" id="D3J800"/>
<geneLocation type="mitochondrion" evidence="2"/>
<accession>D3J800</accession>
<evidence type="ECO:0000256" key="1">
    <source>
        <dbReference type="SAM" id="Phobius"/>
    </source>
</evidence>
<dbReference type="RefSeq" id="YP_003433735.1">
    <property type="nucleotide sequence ID" value="NC_013807.1"/>
</dbReference>
<dbReference type="GeneID" id="8774203"/>
<proteinExistence type="predicted"/>
<keyword evidence="1" id="KW-0812">Transmembrane</keyword>
<keyword evidence="1" id="KW-1133">Transmembrane helix</keyword>
<evidence type="ECO:0000313" key="2">
    <source>
        <dbReference type="EMBL" id="ACX85101.1"/>
    </source>
</evidence>
<reference evidence="2" key="1">
    <citation type="journal article" date="2010" name="Nucleic Acids Res.">
        <title>An integrated pipeline for next-generation sequencing and annotation of mitochondrial genomes.</title>
        <authorList>
            <person name="Jex A.R."/>
            <person name="Hall R.S."/>
            <person name="Littlewood D.T."/>
            <person name="Gasser R.B."/>
        </authorList>
    </citation>
    <scope>NUCLEOTIDE SEQUENCE</scope>
</reference>
<keyword evidence="2" id="KW-0496">Mitochondrion</keyword>
<keyword evidence="1" id="KW-0472">Membrane</keyword>
<feature type="transmembrane region" description="Helical" evidence="1">
    <location>
        <begin position="85"/>
        <end position="106"/>
    </location>
</feature>
<organism evidence="2">
    <name type="scientific">Trichostrongylus vitrinus</name>
    <name type="common">Black scour worm</name>
    <dbReference type="NCBI Taxonomy" id="40352"/>
    <lineage>
        <taxon>Eukaryota</taxon>
        <taxon>Metazoa</taxon>
        <taxon>Ecdysozoa</taxon>
        <taxon>Nematoda</taxon>
        <taxon>Chromadorea</taxon>
        <taxon>Rhabditida</taxon>
        <taxon>Rhabditina</taxon>
        <taxon>Rhabditomorpha</taxon>
        <taxon>Strongyloidea</taxon>
        <taxon>Trichostrongylidae</taxon>
        <taxon>Trichostrongylus</taxon>
    </lineage>
</organism>
<sequence>MFNLLCMMVIFLSVLCVMTNNILVWWSVFLLMTSFFVQLNKGLMSYSSLFNYFVFQESLGLIFLLFNFQFLQLMILFMKVGIAPLHFWLFSVTNGVYGLNLMWFLTFQKFPFVMVMVQMLLMQIIILLIFGIAVCLLQMLMMKSVKNLLILSSTESFNWIMMSFVLSFLNVGIVFVYYLMLMLIMVPKLEILVNVNKVSWETMLIFMNLPFTVNFFVKIFSLISMLKFYSVWILLLLFVMFMSVLSLSYWMVNLSVKNVVLSKYNKWNFMIFMPLMLMMFV</sequence>
<protein>
    <submittedName>
        <fullName evidence="2">NADH dehydrogenase subunit 2</fullName>
    </submittedName>
</protein>
<feature type="transmembrane region" description="Helical" evidence="1">
    <location>
        <begin position="7"/>
        <end position="39"/>
    </location>
</feature>
<feature type="transmembrane region" description="Helical" evidence="1">
    <location>
        <begin position="198"/>
        <end position="217"/>
    </location>
</feature>
<feature type="transmembrane region" description="Helical" evidence="1">
    <location>
        <begin position="229"/>
        <end position="252"/>
    </location>
</feature>
<name>D3J800_TRIVI</name>
<feature type="transmembrane region" description="Helical" evidence="1">
    <location>
        <begin position="157"/>
        <end position="186"/>
    </location>
</feature>